<dbReference type="Gene3D" id="2.160.10.10">
    <property type="entry name" value="Hexapeptide repeat proteins"/>
    <property type="match status" value="1"/>
</dbReference>
<dbReference type="InterPro" id="IPR011004">
    <property type="entry name" value="Trimer_LpxA-like_sf"/>
</dbReference>
<protein>
    <submittedName>
        <fullName evidence="2">Acetyltransferase</fullName>
    </submittedName>
</protein>
<evidence type="ECO:0000313" key="3">
    <source>
        <dbReference type="Proteomes" id="UP001244564"/>
    </source>
</evidence>
<dbReference type="NCBIfam" id="TIGR03570">
    <property type="entry name" value="NeuD_NnaD"/>
    <property type="match status" value="1"/>
</dbReference>
<keyword evidence="3" id="KW-1185">Reference proteome</keyword>
<accession>A0ABY8KDU5</accession>
<evidence type="ECO:0000259" key="1">
    <source>
        <dbReference type="Pfam" id="PF17836"/>
    </source>
</evidence>
<dbReference type="PANTHER" id="PTHR43300:SF7">
    <property type="entry name" value="UDP-N-ACETYLBACILLOSAMINE N-ACETYLTRANSFERASE"/>
    <property type="match status" value="1"/>
</dbReference>
<dbReference type="InterPro" id="IPR001451">
    <property type="entry name" value="Hexapep"/>
</dbReference>
<gene>
    <name evidence="2" type="ORF">QBO96_18440</name>
</gene>
<dbReference type="Pfam" id="PF00132">
    <property type="entry name" value="Hexapep"/>
    <property type="match status" value="1"/>
</dbReference>
<dbReference type="Gene3D" id="3.40.50.20">
    <property type="match status" value="1"/>
</dbReference>
<dbReference type="Pfam" id="PF17836">
    <property type="entry name" value="PglD_N"/>
    <property type="match status" value="1"/>
</dbReference>
<dbReference type="Proteomes" id="UP001244564">
    <property type="component" value="Chromosome"/>
</dbReference>
<feature type="domain" description="PglD N-terminal" evidence="1">
    <location>
        <begin position="5"/>
        <end position="81"/>
    </location>
</feature>
<dbReference type="PANTHER" id="PTHR43300">
    <property type="entry name" value="ACETYLTRANSFERASE"/>
    <property type="match status" value="1"/>
</dbReference>
<name>A0ABY8KDU5_9BACI</name>
<dbReference type="SUPFAM" id="SSF51161">
    <property type="entry name" value="Trimeric LpxA-like enzymes"/>
    <property type="match status" value="1"/>
</dbReference>
<organism evidence="2 3">
    <name type="scientific">Lysinibacillus capsici</name>
    <dbReference type="NCBI Taxonomy" id="2115968"/>
    <lineage>
        <taxon>Bacteria</taxon>
        <taxon>Bacillati</taxon>
        <taxon>Bacillota</taxon>
        <taxon>Bacilli</taxon>
        <taxon>Bacillales</taxon>
        <taxon>Bacillaceae</taxon>
        <taxon>Lysinibacillus</taxon>
    </lineage>
</organism>
<dbReference type="CDD" id="cd03360">
    <property type="entry name" value="LbH_AT_putative"/>
    <property type="match status" value="1"/>
</dbReference>
<evidence type="ECO:0000313" key="2">
    <source>
        <dbReference type="EMBL" id="WGF37673.1"/>
    </source>
</evidence>
<dbReference type="RefSeq" id="WP_279493969.1">
    <property type="nucleotide sequence ID" value="NZ_CP122283.1"/>
</dbReference>
<dbReference type="InterPro" id="IPR020019">
    <property type="entry name" value="AcTrfase_PglD-like"/>
</dbReference>
<dbReference type="InterPro" id="IPR050179">
    <property type="entry name" value="Trans_hexapeptide_repeat"/>
</dbReference>
<proteinExistence type="predicted"/>
<dbReference type="EMBL" id="CP122283">
    <property type="protein sequence ID" value="WGF37673.1"/>
    <property type="molecule type" value="Genomic_DNA"/>
</dbReference>
<dbReference type="InterPro" id="IPR041561">
    <property type="entry name" value="PglD_N"/>
</dbReference>
<reference evidence="2 3" key="1">
    <citation type="submission" date="2023-04" db="EMBL/GenBank/DDBJ databases">
        <title>Genomic of Lysinibacillus capsici TSBLM.</title>
        <authorList>
            <person name="Hu X.S."/>
            <person name="Yu C.H."/>
        </authorList>
    </citation>
    <scope>NUCLEOTIDE SEQUENCE [LARGE SCALE GENOMIC DNA]</scope>
    <source>
        <strain evidence="2 3">TSBLM</strain>
    </source>
</reference>
<sequence length="207" mass="22016">MNKPLIIIGNGGHASVLTETLLAQDEKIIGFTALNEEDNFFNLRYLGQDDIVLQYNPKEIDLVLGIGMVGPNSLRTKIYQHFTQLGYSFKSVIHQTAIIAPSVTLGEGVQMMAGTIAQTNVKIADNTIINTGAQIDHDCMIREHIHIAPGAVLSGAVTIGEGTHIGTGVTVIQNITIGKGCLIGAGAVVLKNIEDNKTAYGVPAKEV</sequence>